<protein>
    <recommendedName>
        <fullName evidence="6">3-hydroxy-3-methylglutaryl CoA synthase</fullName>
    </recommendedName>
</protein>
<evidence type="ECO:0000256" key="1">
    <source>
        <dbReference type="ARBA" id="ARBA00022679"/>
    </source>
</evidence>
<evidence type="ECO:0000313" key="4">
    <source>
        <dbReference type="EMBL" id="PLV13612.1"/>
    </source>
</evidence>
<dbReference type="InterPro" id="IPR016039">
    <property type="entry name" value="Thiolase-like"/>
</dbReference>
<dbReference type="Gene3D" id="3.40.47.10">
    <property type="match status" value="2"/>
</dbReference>
<keyword evidence="1" id="KW-0808">Transferase</keyword>
<evidence type="ECO:0000259" key="3">
    <source>
        <dbReference type="Pfam" id="PF12172"/>
    </source>
</evidence>
<dbReference type="InterPro" id="IPR022002">
    <property type="entry name" value="ChsH2_Znr"/>
</dbReference>
<evidence type="ECO:0000313" key="5">
    <source>
        <dbReference type="Proteomes" id="UP000234744"/>
    </source>
</evidence>
<reference evidence="4 5" key="1">
    <citation type="submission" date="2017-12" db="EMBL/GenBank/DDBJ databases">
        <title>Detection of the carbapenemase gene blaVIM-5 in members of the Pseudomonas putida group isolated from polluted Nigerian wetlands.</title>
        <authorList>
            <person name="Adelowo O."/>
            <person name="Vollmers J."/>
            <person name="Maeusezahl I."/>
            <person name="Kaster A.-K."/>
            <person name="Mueller J.A."/>
        </authorList>
    </citation>
    <scope>NUCLEOTIDE SEQUENCE [LARGE SCALE GENOMIC DNA]</scope>
    <source>
        <strain evidence="4 5">MR69</strain>
    </source>
</reference>
<dbReference type="Proteomes" id="UP000234744">
    <property type="component" value="Unassembled WGS sequence"/>
</dbReference>
<dbReference type="SUPFAM" id="SSF50249">
    <property type="entry name" value="Nucleic acid-binding proteins"/>
    <property type="match status" value="1"/>
</dbReference>
<dbReference type="RefSeq" id="WP_079867617.1">
    <property type="nucleotide sequence ID" value="NZ_PJCJ01000008.1"/>
</dbReference>
<organism evidence="4 5">
    <name type="scientific">Pseudomonas plecoglossicida</name>
    <dbReference type="NCBI Taxonomy" id="70775"/>
    <lineage>
        <taxon>Bacteria</taxon>
        <taxon>Pseudomonadati</taxon>
        <taxon>Pseudomonadota</taxon>
        <taxon>Gammaproteobacteria</taxon>
        <taxon>Pseudomonadales</taxon>
        <taxon>Pseudomonadaceae</taxon>
        <taxon>Pseudomonas</taxon>
    </lineage>
</organism>
<name>A0ABX4U2X8_PSEDL</name>
<accession>A0ABX4U2X8</accession>
<dbReference type="Pfam" id="PF08541">
    <property type="entry name" value="ACP_syn_III_C"/>
    <property type="match status" value="1"/>
</dbReference>
<gene>
    <name evidence="4" type="ORF">CXG47_15150</name>
</gene>
<dbReference type="InterPro" id="IPR012340">
    <property type="entry name" value="NA-bd_OB-fold"/>
</dbReference>
<feature type="domain" description="ChsH2 rubredoxin-like zinc ribbon" evidence="3">
    <location>
        <begin position="365"/>
        <end position="389"/>
    </location>
</feature>
<dbReference type="EMBL" id="PJCJ01000008">
    <property type="protein sequence ID" value="PLV13612.1"/>
    <property type="molecule type" value="Genomic_DNA"/>
</dbReference>
<dbReference type="InterPro" id="IPR013747">
    <property type="entry name" value="ACP_syn_III_C"/>
</dbReference>
<dbReference type="Pfam" id="PF12172">
    <property type="entry name" value="zf-ChsH2"/>
    <property type="match status" value="1"/>
</dbReference>
<proteinExistence type="predicted"/>
<dbReference type="SUPFAM" id="SSF53901">
    <property type="entry name" value="Thiolase-like"/>
    <property type="match status" value="2"/>
</dbReference>
<feature type="domain" description="Beta-ketoacyl-[acyl-carrier-protein] synthase III C-terminal" evidence="2">
    <location>
        <begin position="216"/>
        <end position="297"/>
    </location>
</feature>
<evidence type="ECO:0000259" key="2">
    <source>
        <dbReference type="Pfam" id="PF08541"/>
    </source>
</evidence>
<keyword evidence="5" id="KW-1185">Reference proteome</keyword>
<evidence type="ECO:0008006" key="6">
    <source>
        <dbReference type="Google" id="ProtNLM"/>
    </source>
</evidence>
<sequence length="483" mass="51850">MRESVTGIQSWGAYIPRLRMARTTIAQAHAWAFPSLRGKGEKAFCNWDEDVITMAVEAGRDCLGDGAREPLHCLTLASTSAPFADLQNSTLIASALRLENPIACSDVGGSTRAGLTELANRLSAPIEGSGGLLLASEKRSAKPASAQELRYGCGAAALQLGSEDLAARFLGRHCSSIPLVDHFRQNGIKYDYYGEERWIRDEGVDRLVPAAIRELLDRLQLEPAHIAYFGLAGVPAGSDAQVARKLGIAPTAVSTLLTDKVGDTGTAHGPLLLIEALESTQPGDIILIAAFGQGCEVLAFQRESGGRPPRQGLKASIANGILQSTYLKMLSFEGEIELDWGPRAEIDTKAALTQQYRSAEQILGFVGGRCRACGTVQFPSLATCLHCAASDSQEPHPIADSPARLATYSADWLQYHPAPPLYIGLVQFDNGARVLMEVVDVGTAGLEVGTGLGMVFRIKARDTRRHYDRYFWKASPQAAGTTD</sequence>
<comment type="caution">
    <text evidence="4">The sequence shown here is derived from an EMBL/GenBank/DDBJ whole genome shotgun (WGS) entry which is preliminary data.</text>
</comment>